<dbReference type="SUPFAM" id="SSF53474">
    <property type="entry name" value="alpha/beta-Hydrolases"/>
    <property type="match status" value="1"/>
</dbReference>
<comment type="caution">
    <text evidence="5">The sequence shown here is derived from an EMBL/GenBank/DDBJ whole genome shotgun (WGS) entry which is preliminary data.</text>
</comment>
<dbReference type="Pfam" id="PF00135">
    <property type="entry name" value="COesterase"/>
    <property type="match status" value="1"/>
</dbReference>
<dbReference type="InterPro" id="IPR019819">
    <property type="entry name" value="Carboxylesterase_B_CS"/>
</dbReference>
<sequence length="517" mass="57041">MIICTKHLLYLFIFVSLVTHGQTSKLEIVTLRDGKISGAKNQKGNIHIFKGIPFAAPPVGNLRWKEPQPVTPWKGVRKCDTFSASAMQTKPVPFMMYTQEFLAPAEPLNEDCLYLNVWTPAKSGNEKLPVIVWIHGGAFVSGSGSVPIYDGEEIAGKGVVFVTINYRLGVLGFLAHPELTKESAHQVSGNYGLLDQIAALRWVKENIAVFGGNPNLVTIAGQSAGAFSVNALMASPLAKGLFHRVIAESGGMFNGNTAGQKLEDGEKNGLELAQKMGTASMAELRARSAEELIKAGGMFRPVIDNYVLPAIYTTFATGKQNDVPVLTGWNAGDGFASPNPLSATVYREDAEKKYGSKTADFLKAYPGNTDEEAKQSQFALARDQIFGWQNYTWASLQSKSGKNKTFLYYFSQVPPDKPDGISYGAFHSAEISYALHTLHKWDRPWRESDRKLEDVMSSYWVNFAATGDPNGKGLPVWPTFTTNSKQVMELSDTCKVRELPSRTQFEFWDMYQTSLQR</sequence>
<dbReference type="RefSeq" id="WP_313976136.1">
    <property type="nucleotide sequence ID" value="NZ_JASJOS010000002.1"/>
</dbReference>
<dbReference type="InterPro" id="IPR019826">
    <property type="entry name" value="Carboxylesterase_B_AS"/>
</dbReference>
<dbReference type="EMBL" id="JASJOS010000002">
    <property type="protein sequence ID" value="MDJ1479724.1"/>
    <property type="molecule type" value="Genomic_DNA"/>
</dbReference>
<comment type="similarity">
    <text evidence="1 3">Belongs to the type-B carboxylesterase/lipase family.</text>
</comment>
<dbReference type="PROSITE" id="PS00122">
    <property type="entry name" value="CARBOXYLESTERASE_B_1"/>
    <property type="match status" value="1"/>
</dbReference>
<feature type="domain" description="Carboxylesterase type B" evidence="4">
    <location>
        <begin position="27"/>
        <end position="508"/>
    </location>
</feature>
<reference evidence="5" key="1">
    <citation type="submission" date="2023-05" db="EMBL/GenBank/DDBJ databases">
        <authorList>
            <person name="Zhang X."/>
        </authorList>
    </citation>
    <scope>NUCLEOTIDE SEQUENCE</scope>
    <source>
        <strain evidence="5">YF14B1</strain>
    </source>
</reference>
<evidence type="ECO:0000256" key="2">
    <source>
        <dbReference type="ARBA" id="ARBA00022801"/>
    </source>
</evidence>
<dbReference type="AlphaFoldDB" id="A0AAE3QN07"/>
<evidence type="ECO:0000256" key="1">
    <source>
        <dbReference type="ARBA" id="ARBA00005964"/>
    </source>
</evidence>
<accession>A0AAE3QN07</accession>
<dbReference type="InterPro" id="IPR050309">
    <property type="entry name" value="Type-B_Carboxylest/Lipase"/>
</dbReference>
<dbReference type="PROSITE" id="PS00941">
    <property type="entry name" value="CARBOXYLESTERASE_B_2"/>
    <property type="match status" value="1"/>
</dbReference>
<proteinExistence type="inferred from homology"/>
<dbReference type="GO" id="GO:0016787">
    <property type="term" value="F:hydrolase activity"/>
    <property type="evidence" value="ECO:0007669"/>
    <property type="project" value="UniProtKB-KW"/>
</dbReference>
<evidence type="ECO:0000313" key="6">
    <source>
        <dbReference type="Proteomes" id="UP001241110"/>
    </source>
</evidence>
<gene>
    <name evidence="5" type="ORF">QNI16_04450</name>
</gene>
<dbReference type="InterPro" id="IPR029058">
    <property type="entry name" value="AB_hydrolase_fold"/>
</dbReference>
<dbReference type="InterPro" id="IPR002018">
    <property type="entry name" value="CarbesteraseB"/>
</dbReference>
<evidence type="ECO:0000259" key="4">
    <source>
        <dbReference type="Pfam" id="PF00135"/>
    </source>
</evidence>
<keyword evidence="2 3" id="KW-0378">Hydrolase</keyword>
<evidence type="ECO:0000256" key="3">
    <source>
        <dbReference type="RuleBase" id="RU361235"/>
    </source>
</evidence>
<name>A0AAE3QN07_9BACT</name>
<protein>
    <recommendedName>
        <fullName evidence="3">Carboxylic ester hydrolase</fullName>
        <ecNumber evidence="3">3.1.1.-</ecNumber>
    </recommendedName>
</protein>
<dbReference type="EC" id="3.1.1.-" evidence="3"/>
<dbReference type="Proteomes" id="UP001241110">
    <property type="component" value="Unassembled WGS sequence"/>
</dbReference>
<evidence type="ECO:0000313" key="5">
    <source>
        <dbReference type="EMBL" id="MDJ1479724.1"/>
    </source>
</evidence>
<dbReference type="PANTHER" id="PTHR11559">
    <property type="entry name" value="CARBOXYLESTERASE"/>
    <property type="match status" value="1"/>
</dbReference>
<organism evidence="5 6">
    <name type="scientific">Xanthocytophaga flava</name>
    <dbReference type="NCBI Taxonomy" id="3048013"/>
    <lineage>
        <taxon>Bacteria</taxon>
        <taxon>Pseudomonadati</taxon>
        <taxon>Bacteroidota</taxon>
        <taxon>Cytophagia</taxon>
        <taxon>Cytophagales</taxon>
        <taxon>Rhodocytophagaceae</taxon>
        <taxon>Xanthocytophaga</taxon>
    </lineage>
</organism>
<dbReference type="Gene3D" id="3.40.50.1820">
    <property type="entry name" value="alpha/beta hydrolase"/>
    <property type="match status" value="1"/>
</dbReference>